<dbReference type="InterPro" id="IPR023175">
    <property type="entry name" value="Vta1/CALS_N_sf"/>
</dbReference>
<dbReference type="Proteomes" id="UP000265663">
    <property type="component" value="Unassembled WGS sequence"/>
</dbReference>
<dbReference type="InterPro" id="IPR043155">
    <property type="entry name" value="VPS33_dom3b"/>
</dbReference>
<feature type="compositionally biased region" description="Polar residues" evidence="10">
    <location>
        <begin position="235"/>
        <end position="251"/>
    </location>
</feature>
<dbReference type="PANTHER" id="PTHR11679">
    <property type="entry name" value="VESICLE PROTEIN SORTING-ASSOCIATED"/>
    <property type="match status" value="1"/>
</dbReference>
<evidence type="ECO:0000256" key="4">
    <source>
        <dbReference type="ARBA" id="ARBA00009884"/>
    </source>
</evidence>
<dbReference type="SUPFAM" id="SSF56815">
    <property type="entry name" value="Sec1/munc18-like (SM) proteins"/>
    <property type="match status" value="1"/>
</dbReference>
<dbReference type="InterPro" id="IPR027482">
    <property type="entry name" value="Sec1-like_dom2"/>
</dbReference>
<evidence type="ECO:0000259" key="12">
    <source>
        <dbReference type="Pfam" id="PF18097"/>
    </source>
</evidence>
<protein>
    <submittedName>
        <fullName evidence="13">Vacuolar sorting</fullName>
    </submittedName>
</protein>
<evidence type="ECO:0000256" key="8">
    <source>
        <dbReference type="ARBA" id="ARBA00022927"/>
    </source>
</evidence>
<evidence type="ECO:0000256" key="10">
    <source>
        <dbReference type="SAM" id="MobiDB-lite"/>
    </source>
</evidence>
<name>A0A3M7LX30_9PLEO</name>
<dbReference type="Gene3D" id="3.40.50.2060">
    <property type="match status" value="1"/>
</dbReference>
<evidence type="ECO:0000313" key="13">
    <source>
        <dbReference type="EMBL" id="RMZ66712.1"/>
    </source>
</evidence>
<feature type="region of interest" description="Disordered" evidence="10">
    <location>
        <begin position="165"/>
        <end position="251"/>
    </location>
</feature>
<organism evidence="13 14">
    <name type="scientific">Pyrenophora seminiperda CCB06</name>
    <dbReference type="NCBI Taxonomy" id="1302712"/>
    <lineage>
        <taxon>Eukaryota</taxon>
        <taxon>Fungi</taxon>
        <taxon>Dikarya</taxon>
        <taxon>Ascomycota</taxon>
        <taxon>Pezizomycotina</taxon>
        <taxon>Dothideomycetes</taxon>
        <taxon>Pleosporomycetidae</taxon>
        <taxon>Pleosporales</taxon>
        <taxon>Pleosporineae</taxon>
        <taxon>Pleosporaceae</taxon>
        <taxon>Pyrenophora</taxon>
    </lineage>
</organism>
<feature type="domain" description="Vta1 C-terminal" evidence="12">
    <location>
        <begin position="428"/>
        <end position="453"/>
    </location>
</feature>
<evidence type="ECO:0000256" key="1">
    <source>
        <dbReference type="ARBA" id="ARBA00004481"/>
    </source>
</evidence>
<dbReference type="EMBL" id="KE747809">
    <property type="protein sequence ID" value="RMZ66712.1"/>
    <property type="molecule type" value="Genomic_DNA"/>
</dbReference>
<evidence type="ECO:0000256" key="3">
    <source>
        <dbReference type="ARBA" id="ARBA00007895"/>
    </source>
</evidence>
<keyword evidence="8" id="KW-0653">Protein transport</keyword>
<feature type="compositionally biased region" description="Low complexity" evidence="10">
    <location>
        <begin position="745"/>
        <end position="761"/>
    </location>
</feature>
<dbReference type="Gene3D" id="1.20.5.420">
    <property type="entry name" value="Immunoglobulin FC, subunit C"/>
    <property type="match status" value="1"/>
</dbReference>
<dbReference type="GO" id="GO:0010008">
    <property type="term" value="C:endosome membrane"/>
    <property type="evidence" value="ECO:0007669"/>
    <property type="project" value="UniProtKB-SubCell"/>
</dbReference>
<feature type="compositionally biased region" description="Polar residues" evidence="10">
    <location>
        <begin position="169"/>
        <end position="182"/>
    </location>
</feature>
<keyword evidence="9" id="KW-0472">Membrane</keyword>
<dbReference type="Gene3D" id="1.25.40.850">
    <property type="match status" value="1"/>
</dbReference>
<proteinExistence type="inferred from homology"/>
<dbReference type="Pfam" id="PF18097">
    <property type="entry name" value="Vta1_C"/>
    <property type="match status" value="1"/>
</dbReference>
<dbReference type="Pfam" id="PF00995">
    <property type="entry name" value="Sec1"/>
    <property type="match status" value="1"/>
</dbReference>
<dbReference type="AlphaFoldDB" id="A0A3M7LX30"/>
<evidence type="ECO:0000256" key="2">
    <source>
        <dbReference type="ARBA" id="ARBA00004496"/>
    </source>
</evidence>
<dbReference type="OrthoDB" id="10262287at2759"/>
<dbReference type="InterPro" id="IPR001619">
    <property type="entry name" value="Sec1-like"/>
</dbReference>
<dbReference type="InterPro" id="IPR043127">
    <property type="entry name" value="Sec-1-like_dom3a"/>
</dbReference>
<evidence type="ECO:0000313" key="14">
    <source>
        <dbReference type="Proteomes" id="UP000265663"/>
    </source>
</evidence>
<dbReference type="InterPro" id="IPR041212">
    <property type="entry name" value="Vta1_C"/>
</dbReference>
<dbReference type="GO" id="GO:0015031">
    <property type="term" value="P:protein transport"/>
    <property type="evidence" value="ECO:0007669"/>
    <property type="project" value="UniProtKB-KW"/>
</dbReference>
<evidence type="ECO:0000259" key="11">
    <source>
        <dbReference type="Pfam" id="PF04652"/>
    </source>
</evidence>
<evidence type="ECO:0000256" key="6">
    <source>
        <dbReference type="ARBA" id="ARBA00022490"/>
    </source>
</evidence>
<dbReference type="InterPro" id="IPR039431">
    <property type="entry name" value="Vta1/CALS_N"/>
</dbReference>
<feature type="compositionally biased region" description="Low complexity" evidence="10">
    <location>
        <begin position="328"/>
        <end position="346"/>
    </location>
</feature>
<dbReference type="Pfam" id="PF04652">
    <property type="entry name" value="Vta1"/>
    <property type="match status" value="1"/>
</dbReference>
<evidence type="ECO:0000256" key="7">
    <source>
        <dbReference type="ARBA" id="ARBA00022753"/>
    </source>
</evidence>
<feature type="region of interest" description="Disordered" evidence="10">
    <location>
        <begin position="745"/>
        <end position="764"/>
    </location>
</feature>
<gene>
    <name evidence="13" type="ORF">GMOD_00002074</name>
</gene>
<keyword evidence="14" id="KW-1185">Reference proteome</keyword>
<dbReference type="InterPro" id="IPR043154">
    <property type="entry name" value="Sec-1-like_dom1"/>
</dbReference>
<feature type="region of interest" description="Disordered" evidence="10">
    <location>
        <begin position="263"/>
        <end position="425"/>
    </location>
</feature>
<keyword evidence="7" id="KW-0967">Endosome</keyword>
<dbReference type="InterPro" id="IPR036045">
    <property type="entry name" value="Sec1-like_sf"/>
</dbReference>
<reference evidence="13 14" key="1">
    <citation type="journal article" date="2014" name="PLoS ONE">
        <title>De novo Genome Assembly of the Fungal Plant Pathogen Pyrenophora semeniperda.</title>
        <authorList>
            <person name="Soliai M.M."/>
            <person name="Meyer S.E."/>
            <person name="Udall J.A."/>
            <person name="Elzinga D.E."/>
            <person name="Hermansen R.A."/>
            <person name="Bodily P.M."/>
            <person name="Hart A.A."/>
            <person name="Coleman C.E."/>
        </authorList>
    </citation>
    <scope>NUCLEOTIDE SEQUENCE [LARGE SCALE GENOMIC DNA]</scope>
    <source>
        <strain evidence="13 14">CCB06</strain>
        <tissue evidence="13">Mycelium</tissue>
    </source>
</reference>
<evidence type="ECO:0000256" key="9">
    <source>
        <dbReference type="ARBA" id="ARBA00023136"/>
    </source>
</evidence>
<comment type="similarity">
    <text evidence="3">Belongs to the VTA1 family.</text>
</comment>
<comment type="similarity">
    <text evidence="4">Belongs to the STXBP/unc-18/SEC1 family.</text>
</comment>
<keyword evidence="6" id="KW-0963">Cytoplasm</keyword>
<evidence type="ECO:0000256" key="5">
    <source>
        <dbReference type="ARBA" id="ARBA00022448"/>
    </source>
</evidence>
<feature type="compositionally biased region" description="Low complexity" evidence="10">
    <location>
        <begin position="294"/>
        <end position="308"/>
    </location>
</feature>
<sequence length="1130" mass="122760">MADKVPARLKGLQLAQCAKRAAQLERHMPIVTYWIRFYMVQRIIAGGLHSADDDCKAYTTHLMESLEQAKADNPNEDALLDDTVASAYCEQFALQTLGKAEREMRENRASSLGLIRIHRQTADTLLAASTFLEVMSIWKNNDPEITSKTKFAKYHALRIVKAIKANEDPNATNPVQDTQQQPTSPPALDPEDPEVQRINQSVDPQLLPNPYQPYVETAPNTSVQPSPNLPIAPSGYTQASHGDVSPMSQPALSRQASVVSIGGGYFPKTDPPTFTAETTAPGLPTAPMDIDPLTSSQPGSSQTPQAPGLSDPASFYQNSASPPPPAQPTQQQPPTQTPYRSPPQSSHGMAASPAPQVPQKPQNLVSIPIAPPQNYQFAAPTPQPPQSHFVPQPTGFLQQHSSASHQNPYAQPPPPPQAYSQGPFRNDEDSIMAAQKHAKWAISALNFEDADTASCIWGSLAQAVTHDTAATMAPITPLNAADITEKARRELLLLLEGIRGKKNLVLEKALAGPLNLLVKFSTLQEYGVDKPFFLENDNVDSSQRNIVFLVRGEKAKTVMAVADQIKRIRRDSQIEHEFSIFWVPRRTLTSDQLLEEAGVLGEASVSEWQLFFVPLADDVLSLELEDAVSDLYLKKDPTAIYLSAKALMLQQQKYGLFPRIIGKGDNGKRLADLLIRMRTEVTAGETSAGGGPSFLALTPSSTIDSLIIIDREVDFPTVLLTQLTYEGLIDEVFNISANQTEVDSSVAGGAAPQQGQTGSASTSMRRKIMIDSKDPLYADLGDANFAIVGNLLNQAARRLQSSTGRDQLATKTTSELRDFVAKLPGYQAEQASLKLHTNLAEEIIKFTRTDIFTRSLEVQQNIMSGADPTTQHDTLNELINRDVPLTAILRLLCLESTANAGIRPKDLEAFKRAIIQAYGPQHILTLASLEKMGLLAPRGGVSLGGVGAPVKPGSVTNYTPLRKSLRLWDDDVNEASPNDISYTFSGYAPLSVRIVQSIIQKHTLANTIKPPSDPRASVQANPLAQGLRIFDDATKYVRGATFDEAQKGEEKAVKARQLLNGSQGERNKTIVVFFLGGVTRAEIAALRFVGDKLKESGGEGRGSRIAICATNVVRGELLVGSAVETNKFKG</sequence>
<dbReference type="Gene3D" id="1.25.40.270">
    <property type="entry name" value="Vacuolar protein sorting-associated protein vta1"/>
    <property type="match status" value="1"/>
</dbReference>
<dbReference type="Gene3D" id="3.90.830.10">
    <property type="entry name" value="Syntaxin Binding Protein 1, Chain A, domain 2"/>
    <property type="match status" value="1"/>
</dbReference>
<dbReference type="Gene3D" id="3.40.50.1910">
    <property type="match status" value="1"/>
</dbReference>
<comment type="subcellular location">
    <subcellularLocation>
        <location evidence="2">Cytoplasm</location>
    </subcellularLocation>
    <subcellularLocation>
        <location evidence="1">Endosome membrane</location>
        <topology evidence="1">Peripheral membrane protein</topology>
    </subcellularLocation>
</comment>
<keyword evidence="5" id="KW-0813">Transport</keyword>
<accession>A0A3M7LX30</accession>
<feature type="compositionally biased region" description="Polar residues" evidence="10">
    <location>
        <begin position="395"/>
        <end position="407"/>
    </location>
</feature>
<dbReference type="GO" id="GO:0016192">
    <property type="term" value="P:vesicle-mediated transport"/>
    <property type="evidence" value="ECO:0007669"/>
    <property type="project" value="InterPro"/>
</dbReference>
<feature type="domain" description="Vta1/callose synthase N-terminal" evidence="11">
    <location>
        <begin position="14"/>
        <end position="164"/>
    </location>
</feature>